<dbReference type="GO" id="GO:0003887">
    <property type="term" value="F:DNA-directed DNA polymerase activity"/>
    <property type="evidence" value="ECO:0007669"/>
    <property type="project" value="UniProtKB-UniRule"/>
</dbReference>
<keyword evidence="10 13" id="KW-0239">DNA-directed DNA polymerase</keyword>
<keyword evidence="5 13" id="KW-0963">Cytoplasm</keyword>
<dbReference type="SMART" id="SM00481">
    <property type="entry name" value="POLIIIAc"/>
    <property type="match status" value="1"/>
</dbReference>
<comment type="subcellular location">
    <subcellularLocation>
        <location evidence="1 13">Cytoplasm</location>
    </subcellularLocation>
</comment>
<comment type="caution">
    <text evidence="15">The sequence shown here is derived from an EMBL/GenBank/DDBJ whole genome shotgun (WGS) entry which is preliminary data.</text>
</comment>
<dbReference type="InterPro" id="IPR011708">
    <property type="entry name" value="DNA_pol3_alpha_NTPase_dom"/>
</dbReference>
<dbReference type="STRING" id="28092.WM40_07280"/>
<feature type="domain" description="Polymerase/histidinol phosphatase N-terminal" evidence="14">
    <location>
        <begin position="5"/>
        <end position="72"/>
    </location>
</feature>
<dbReference type="GO" id="GO:0008408">
    <property type="term" value="F:3'-5' exonuclease activity"/>
    <property type="evidence" value="ECO:0007669"/>
    <property type="project" value="InterPro"/>
</dbReference>
<dbReference type="NCBIfam" id="TIGR00594">
    <property type="entry name" value="polc"/>
    <property type="match status" value="1"/>
</dbReference>
<dbReference type="PANTHER" id="PTHR32294:SF4">
    <property type="entry name" value="ERROR-PRONE DNA POLYMERASE"/>
    <property type="match status" value="1"/>
</dbReference>
<dbReference type="CDD" id="cd04485">
    <property type="entry name" value="DnaE_OBF"/>
    <property type="match status" value="1"/>
</dbReference>
<evidence type="ECO:0000313" key="16">
    <source>
        <dbReference type="Proteomes" id="UP000033618"/>
    </source>
</evidence>
<dbReference type="Pfam" id="PF02811">
    <property type="entry name" value="PHP"/>
    <property type="match status" value="1"/>
</dbReference>
<dbReference type="EC" id="2.7.7.7" evidence="3 13"/>
<dbReference type="InterPro" id="IPR003141">
    <property type="entry name" value="Pol/His_phosphatase_N"/>
</dbReference>
<keyword evidence="7 13" id="KW-0548">Nucleotidyltransferase</keyword>
<protein>
    <recommendedName>
        <fullName evidence="4 13">Error-prone DNA polymerase</fullName>
        <ecNumber evidence="3 13">2.7.7.7</ecNumber>
    </recommendedName>
</protein>
<evidence type="ECO:0000256" key="12">
    <source>
        <dbReference type="ARBA" id="ARBA00049244"/>
    </source>
</evidence>
<name>A0A0F5K2I7_9BURK</name>
<dbReference type="GO" id="GO:0005737">
    <property type="term" value="C:cytoplasm"/>
    <property type="evidence" value="ECO:0007669"/>
    <property type="project" value="UniProtKB-SubCell"/>
</dbReference>
<dbReference type="SUPFAM" id="SSF89550">
    <property type="entry name" value="PHP domain-like"/>
    <property type="match status" value="1"/>
</dbReference>
<reference evidence="15 16" key="1">
    <citation type="submission" date="2015-03" db="EMBL/GenBank/DDBJ databases">
        <title>Draft Genome Sequence of Burkholderia andropogonis type strain ICMP2807, isolated from Sorghum bicolor.</title>
        <authorList>
            <person name="Lopes-Santos L."/>
            <person name="Castro D.B."/>
            <person name="Ottoboni L.M."/>
            <person name="Park D."/>
            <person name="Weirc B.S."/>
            <person name="Destefano S.A."/>
        </authorList>
    </citation>
    <scope>NUCLEOTIDE SEQUENCE [LARGE SCALE GENOMIC DNA]</scope>
    <source>
        <strain evidence="15 16">ICMP2807</strain>
    </source>
</reference>
<dbReference type="Proteomes" id="UP000033618">
    <property type="component" value="Unassembled WGS sequence"/>
</dbReference>
<dbReference type="InterPro" id="IPR004805">
    <property type="entry name" value="DnaE2/DnaE/PolC"/>
</dbReference>
<dbReference type="InterPro" id="IPR004013">
    <property type="entry name" value="PHP_dom"/>
</dbReference>
<evidence type="ECO:0000256" key="10">
    <source>
        <dbReference type="ARBA" id="ARBA00022932"/>
    </source>
</evidence>
<keyword evidence="9 13" id="KW-0227">DNA damage</keyword>
<evidence type="ECO:0000256" key="4">
    <source>
        <dbReference type="ARBA" id="ARBA00017273"/>
    </source>
</evidence>
<dbReference type="Gene3D" id="1.10.150.870">
    <property type="match status" value="1"/>
</dbReference>
<evidence type="ECO:0000259" key="14">
    <source>
        <dbReference type="SMART" id="SM00481"/>
    </source>
</evidence>
<evidence type="ECO:0000256" key="3">
    <source>
        <dbReference type="ARBA" id="ARBA00012417"/>
    </source>
</evidence>
<evidence type="ECO:0000256" key="9">
    <source>
        <dbReference type="ARBA" id="ARBA00022763"/>
    </source>
</evidence>
<dbReference type="Pfam" id="PF01336">
    <property type="entry name" value="tRNA_anti-codon"/>
    <property type="match status" value="1"/>
</dbReference>
<keyword evidence="8 13" id="KW-0235">DNA replication</keyword>
<evidence type="ECO:0000256" key="1">
    <source>
        <dbReference type="ARBA" id="ARBA00004496"/>
    </source>
</evidence>
<keyword evidence="11 13" id="KW-0234">DNA repair</keyword>
<evidence type="ECO:0000256" key="6">
    <source>
        <dbReference type="ARBA" id="ARBA00022679"/>
    </source>
</evidence>
<dbReference type="OrthoDB" id="9803237at2"/>
<proteinExistence type="inferred from homology"/>
<comment type="similarity">
    <text evidence="2 13">Belongs to the DNA polymerase type-C family. DnaE2 subfamily.</text>
</comment>
<keyword evidence="6 13" id="KW-0808">Transferase</keyword>
<evidence type="ECO:0000256" key="11">
    <source>
        <dbReference type="ARBA" id="ARBA00023204"/>
    </source>
</evidence>
<dbReference type="NCBIfam" id="NF004225">
    <property type="entry name" value="PRK05672.1"/>
    <property type="match status" value="1"/>
</dbReference>
<evidence type="ECO:0000256" key="13">
    <source>
        <dbReference type="HAMAP-Rule" id="MF_01902"/>
    </source>
</evidence>
<keyword evidence="16" id="KW-1185">Reference proteome</keyword>
<dbReference type="AlphaFoldDB" id="A0A0F5K2I7"/>
<dbReference type="GO" id="GO:0006260">
    <property type="term" value="P:DNA replication"/>
    <property type="evidence" value="ECO:0007669"/>
    <property type="project" value="UniProtKB-KW"/>
</dbReference>
<dbReference type="Pfam" id="PF17657">
    <property type="entry name" value="DNA_pol3_finger"/>
    <property type="match status" value="1"/>
</dbReference>
<accession>A0A0F5K2I7</accession>
<dbReference type="Pfam" id="PF07733">
    <property type="entry name" value="DNA_pol3_alpha"/>
    <property type="match status" value="1"/>
</dbReference>
<organism evidence="15 16">
    <name type="scientific">Robbsia andropogonis</name>
    <dbReference type="NCBI Taxonomy" id="28092"/>
    <lineage>
        <taxon>Bacteria</taxon>
        <taxon>Pseudomonadati</taxon>
        <taxon>Pseudomonadota</taxon>
        <taxon>Betaproteobacteria</taxon>
        <taxon>Burkholderiales</taxon>
        <taxon>Burkholderiaceae</taxon>
        <taxon>Robbsia</taxon>
    </lineage>
</organism>
<evidence type="ECO:0000256" key="7">
    <source>
        <dbReference type="ARBA" id="ARBA00022695"/>
    </source>
</evidence>
<comment type="catalytic activity">
    <reaction evidence="12 13">
        <text>DNA(n) + a 2'-deoxyribonucleoside 5'-triphosphate = DNA(n+1) + diphosphate</text>
        <dbReference type="Rhea" id="RHEA:22508"/>
        <dbReference type="Rhea" id="RHEA-COMP:17339"/>
        <dbReference type="Rhea" id="RHEA-COMP:17340"/>
        <dbReference type="ChEBI" id="CHEBI:33019"/>
        <dbReference type="ChEBI" id="CHEBI:61560"/>
        <dbReference type="ChEBI" id="CHEBI:173112"/>
        <dbReference type="EC" id="2.7.7.7"/>
    </reaction>
</comment>
<dbReference type="PANTHER" id="PTHR32294">
    <property type="entry name" value="DNA POLYMERASE III SUBUNIT ALPHA"/>
    <property type="match status" value="1"/>
</dbReference>
<evidence type="ECO:0000256" key="5">
    <source>
        <dbReference type="ARBA" id="ARBA00022490"/>
    </source>
</evidence>
<evidence type="ECO:0000256" key="2">
    <source>
        <dbReference type="ARBA" id="ARBA00007391"/>
    </source>
</evidence>
<dbReference type="RefSeq" id="WP_046152585.1">
    <property type="nucleotide sequence ID" value="NZ_CADFGU010000003.1"/>
</dbReference>
<sequence length="1083" mass="119727">MPAYAELQCFSNFSFLRGASHAEELAQRAAQLGYSALAITDECSLAGIVRAHVEAEKAGLPLIIGATFTLVSNDVQSPSLELVLLACNIEGYGNLSELITLARTRTGKGHYRLTLEDLATPSPKHAALRGMPDCLAILVPSYPALPADDVLLTQAHWVARTFPGRAWLGLTLHARAMDDLHRGTVERAAAAAAIPMVALGSVTMHVRSRKPLHDVLSAIHVGRPLSECGYALSSNAESHLRSRLRLANLYPARALAETIRIAQACTFCLKQLKYEYPDELVPAGVTPTAYLRQETYVGAKRRFPHGIPLKIQEQLEHELALIADLKYEAYFLTVYDLVRFARSENILCQGRGSAANSAVCYCLGITEVDPDRSSMLFERFISKERNEPPDIDVDFEHQRREEVIQYVYRKYGRDRAAIAAAISTYRPRGALRDAGKALGIDPALVDRVAKNHQWFDSSRELLERFKDSGLDPEAAIIRQWAHFTTLLLGFPRHLSQHSGGFVISRGKLSRLVPIENAAMPDRSVIQWDKDDLESLGLLKIDILALGMLSAIRRTLALVSDRRGEPFTLQDIPDGDDETYDMICKADTIGVFQIESRAQMSMLPRLQPRVFYDLVIEVAIVRPGPVQGGMVHPYLRRRQKLEPVTYPSTDMETALSRTLGVPIFQEQVMQVAMLAAGFSAGEADSLRRAMAAWKRKGGLEHYYERIVSGMLKRKYDRAFAEALFAQIKGFGEYGFPESHAASFALLVYASSWLKCHEPEAFLCAMLNSQPMGFYSPSQLVQDAHRHGVVIRGADVMLSDWDSTLEAIDAHTVPRSRADVHGPRPAVRLGLSLIRGLGQTSARRIKTARAIRPFTDIADLAYRATLDRRELHLLASANALLPLVGNRRQALWQAMGADSQPEAVRASSMPNTDIACAAHMPRSSGRTGDLLRQALSDDATPAFSPPSEGEHIVADYRATGLTLGRHPLALLRPQLRKRKLLAANELFLLKNGRAARGCGIVTVRQRPGTAKGVMFMTLEDETGSINVIVWPGLLEKQRREALHASLIAVYGTWQCEGEVRHLVAHRLVDLSNLLGGLPTVSRNFC</sequence>
<dbReference type="InterPro" id="IPR004365">
    <property type="entry name" value="NA-bd_OB_tRNA"/>
</dbReference>
<evidence type="ECO:0000256" key="8">
    <source>
        <dbReference type="ARBA" id="ARBA00022705"/>
    </source>
</evidence>
<dbReference type="PATRIC" id="fig|28092.6.peg.1721"/>
<gene>
    <name evidence="13" type="primary">dnaE2</name>
    <name evidence="15" type="ORF">WM40_07280</name>
</gene>
<dbReference type="GO" id="GO:0003676">
    <property type="term" value="F:nucleic acid binding"/>
    <property type="evidence" value="ECO:0007669"/>
    <property type="project" value="InterPro"/>
</dbReference>
<dbReference type="InterPro" id="IPR023073">
    <property type="entry name" value="DnaE2"/>
</dbReference>
<dbReference type="Gene3D" id="3.20.20.140">
    <property type="entry name" value="Metal-dependent hydrolases"/>
    <property type="match status" value="1"/>
</dbReference>
<dbReference type="InterPro" id="IPR016195">
    <property type="entry name" value="Pol/histidinol_Pase-like"/>
</dbReference>
<dbReference type="GO" id="GO:0006281">
    <property type="term" value="P:DNA repair"/>
    <property type="evidence" value="ECO:0007669"/>
    <property type="project" value="UniProtKB-UniRule"/>
</dbReference>
<dbReference type="EMBL" id="LAQU01000005">
    <property type="protein sequence ID" value="KKB64341.1"/>
    <property type="molecule type" value="Genomic_DNA"/>
</dbReference>
<dbReference type="CDD" id="cd07434">
    <property type="entry name" value="PHP_PolIIIA_DnaE2"/>
    <property type="match status" value="1"/>
</dbReference>
<dbReference type="HAMAP" id="MF_01902">
    <property type="entry name" value="DNApol_error_prone"/>
    <property type="match status" value="1"/>
</dbReference>
<dbReference type="InterPro" id="IPR029460">
    <property type="entry name" value="DNAPol_HHH"/>
</dbReference>
<dbReference type="Pfam" id="PF14579">
    <property type="entry name" value="HHH_6"/>
    <property type="match status" value="1"/>
</dbReference>
<comment type="function">
    <text evidence="13">DNA polymerase involved in damage-induced mutagenesis and translesion synthesis (TLS). It is not the major replicative DNA polymerase.</text>
</comment>
<dbReference type="InterPro" id="IPR040982">
    <property type="entry name" value="DNA_pol3_finger"/>
</dbReference>
<evidence type="ECO:0000313" key="15">
    <source>
        <dbReference type="EMBL" id="KKB64341.1"/>
    </source>
</evidence>